<dbReference type="InterPro" id="IPR018946">
    <property type="entry name" value="PhoD-like_MPP"/>
</dbReference>
<dbReference type="InterPro" id="IPR029052">
    <property type="entry name" value="Metallo-depent_PP-like"/>
</dbReference>
<proteinExistence type="predicted"/>
<evidence type="ECO:0008006" key="6">
    <source>
        <dbReference type="Google" id="ProtNLM"/>
    </source>
</evidence>
<evidence type="ECO:0000313" key="4">
    <source>
        <dbReference type="EMBL" id="KNE64191.1"/>
    </source>
</evidence>
<dbReference type="CDD" id="cd07389">
    <property type="entry name" value="MPP_PhoD"/>
    <property type="match status" value="1"/>
</dbReference>
<dbReference type="VEuPathDB" id="FungiDB:AMAG_09236"/>
<dbReference type="OrthoDB" id="9992270at2759"/>
<name>A0A0L0SNU1_ALLM3</name>
<dbReference type="AlphaFoldDB" id="A0A0L0SNU1"/>
<dbReference type="EMBL" id="GG745344">
    <property type="protein sequence ID" value="KNE64191.1"/>
    <property type="molecule type" value="Genomic_DNA"/>
</dbReference>
<dbReference type="Pfam" id="PF09423">
    <property type="entry name" value="PhoD"/>
    <property type="match status" value="1"/>
</dbReference>
<feature type="transmembrane region" description="Helical" evidence="1">
    <location>
        <begin position="53"/>
        <end position="75"/>
    </location>
</feature>
<dbReference type="InterPro" id="IPR038607">
    <property type="entry name" value="PhoD-like_sf"/>
</dbReference>
<dbReference type="STRING" id="578462.A0A0L0SNU1"/>
<dbReference type="InterPro" id="IPR052900">
    <property type="entry name" value="Phospholipid_Metab_Enz"/>
</dbReference>
<keyword evidence="1" id="KW-0472">Membrane</keyword>
<keyword evidence="1" id="KW-0812">Transmembrane</keyword>
<evidence type="ECO:0000256" key="1">
    <source>
        <dbReference type="SAM" id="Phobius"/>
    </source>
</evidence>
<dbReference type="Gene3D" id="2.60.40.380">
    <property type="entry name" value="Purple acid phosphatase-like, N-terminal"/>
    <property type="match status" value="1"/>
</dbReference>
<evidence type="ECO:0000259" key="3">
    <source>
        <dbReference type="Pfam" id="PF16655"/>
    </source>
</evidence>
<protein>
    <recommendedName>
        <fullName evidence="6">PhoD-like phosphatase metallophosphatase domain-containing protein</fullName>
    </recommendedName>
</protein>
<dbReference type="PANTHER" id="PTHR43606:SF7">
    <property type="entry name" value="PHOSPHATASE, PUTATIVE (AFU_ORTHOLOGUE AFUA_6G08710)-RELATED"/>
    <property type="match status" value="1"/>
</dbReference>
<keyword evidence="5" id="KW-1185">Reference proteome</keyword>
<dbReference type="Gene3D" id="3.60.21.70">
    <property type="entry name" value="PhoD-like phosphatase"/>
    <property type="match status" value="1"/>
</dbReference>
<keyword evidence="1" id="KW-1133">Transmembrane helix</keyword>
<dbReference type="PANTHER" id="PTHR43606">
    <property type="entry name" value="PHOSPHATASE, PUTATIVE (AFU_ORTHOLOGUE AFUA_6G08710)-RELATED"/>
    <property type="match status" value="1"/>
</dbReference>
<dbReference type="eggNOG" id="ENOG502QU5W">
    <property type="taxonomic scope" value="Eukaryota"/>
</dbReference>
<dbReference type="Pfam" id="PF16655">
    <property type="entry name" value="PhoD_N"/>
    <property type="match status" value="1"/>
</dbReference>
<reference evidence="4 5" key="1">
    <citation type="submission" date="2009-11" db="EMBL/GenBank/DDBJ databases">
        <title>Annotation of Allomyces macrogynus ATCC 38327.</title>
        <authorList>
            <consortium name="The Broad Institute Genome Sequencing Platform"/>
            <person name="Russ C."/>
            <person name="Cuomo C."/>
            <person name="Burger G."/>
            <person name="Gray M.W."/>
            <person name="Holland P.W.H."/>
            <person name="King N."/>
            <person name="Lang F.B.F."/>
            <person name="Roger A.J."/>
            <person name="Ruiz-Trillo I."/>
            <person name="Young S.K."/>
            <person name="Zeng Q."/>
            <person name="Gargeya S."/>
            <person name="Fitzgerald M."/>
            <person name="Haas B."/>
            <person name="Abouelleil A."/>
            <person name="Alvarado L."/>
            <person name="Arachchi H.M."/>
            <person name="Berlin A."/>
            <person name="Chapman S.B."/>
            <person name="Gearin G."/>
            <person name="Goldberg J."/>
            <person name="Griggs A."/>
            <person name="Gujja S."/>
            <person name="Hansen M."/>
            <person name="Heiman D."/>
            <person name="Howarth C."/>
            <person name="Larimer J."/>
            <person name="Lui A."/>
            <person name="MacDonald P.J.P."/>
            <person name="McCowen C."/>
            <person name="Montmayeur A."/>
            <person name="Murphy C."/>
            <person name="Neiman D."/>
            <person name="Pearson M."/>
            <person name="Priest M."/>
            <person name="Roberts A."/>
            <person name="Saif S."/>
            <person name="Shea T."/>
            <person name="Sisk P."/>
            <person name="Stolte C."/>
            <person name="Sykes S."/>
            <person name="Wortman J."/>
            <person name="Nusbaum C."/>
            <person name="Birren B."/>
        </authorList>
    </citation>
    <scope>NUCLEOTIDE SEQUENCE [LARGE SCALE GENOMIC DNA]</scope>
    <source>
        <strain evidence="4 5">ATCC 38327</strain>
    </source>
</reference>
<dbReference type="SUPFAM" id="SSF56300">
    <property type="entry name" value="Metallo-dependent phosphatases"/>
    <property type="match status" value="1"/>
</dbReference>
<reference evidence="5" key="2">
    <citation type="submission" date="2009-11" db="EMBL/GenBank/DDBJ databases">
        <title>The Genome Sequence of Allomyces macrogynus strain ATCC 38327.</title>
        <authorList>
            <consortium name="The Broad Institute Genome Sequencing Platform"/>
            <person name="Russ C."/>
            <person name="Cuomo C."/>
            <person name="Shea T."/>
            <person name="Young S.K."/>
            <person name="Zeng Q."/>
            <person name="Koehrsen M."/>
            <person name="Haas B."/>
            <person name="Borodovsky M."/>
            <person name="Guigo R."/>
            <person name="Alvarado L."/>
            <person name="Berlin A."/>
            <person name="Borenstein D."/>
            <person name="Chen Z."/>
            <person name="Engels R."/>
            <person name="Freedman E."/>
            <person name="Gellesch M."/>
            <person name="Goldberg J."/>
            <person name="Griggs A."/>
            <person name="Gujja S."/>
            <person name="Heiman D."/>
            <person name="Hepburn T."/>
            <person name="Howarth C."/>
            <person name="Jen D."/>
            <person name="Larson L."/>
            <person name="Lewis B."/>
            <person name="Mehta T."/>
            <person name="Park D."/>
            <person name="Pearson M."/>
            <person name="Roberts A."/>
            <person name="Saif S."/>
            <person name="Shenoy N."/>
            <person name="Sisk P."/>
            <person name="Stolte C."/>
            <person name="Sykes S."/>
            <person name="Walk T."/>
            <person name="White J."/>
            <person name="Yandava C."/>
            <person name="Burger G."/>
            <person name="Gray M.W."/>
            <person name="Holland P.W.H."/>
            <person name="King N."/>
            <person name="Lang F.B.F."/>
            <person name="Roger A.J."/>
            <person name="Ruiz-Trillo I."/>
            <person name="Lander E."/>
            <person name="Nusbaum C."/>
        </authorList>
    </citation>
    <scope>NUCLEOTIDE SEQUENCE [LARGE SCALE GENOMIC DNA]</scope>
    <source>
        <strain evidence="5">ATCC 38327</strain>
    </source>
</reference>
<gene>
    <name evidence="4" type="ORF">AMAG_09236</name>
</gene>
<accession>A0A0L0SNU1</accession>
<evidence type="ECO:0000313" key="5">
    <source>
        <dbReference type="Proteomes" id="UP000054350"/>
    </source>
</evidence>
<feature type="domain" description="PhoD-like phosphatase metallophosphatase" evidence="2">
    <location>
        <begin position="216"/>
        <end position="543"/>
    </location>
</feature>
<feature type="domain" description="Phospholipase D N-terminal" evidence="3">
    <location>
        <begin position="111"/>
        <end position="203"/>
    </location>
</feature>
<organism evidence="4 5">
    <name type="scientific">Allomyces macrogynus (strain ATCC 38327)</name>
    <name type="common">Allomyces javanicus var. macrogynus</name>
    <dbReference type="NCBI Taxonomy" id="578462"/>
    <lineage>
        <taxon>Eukaryota</taxon>
        <taxon>Fungi</taxon>
        <taxon>Fungi incertae sedis</taxon>
        <taxon>Blastocladiomycota</taxon>
        <taxon>Blastocladiomycetes</taxon>
        <taxon>Blastocladiales</taxon>
        <taxon>Blastocladiaceae</taxon>
        <taxon>Allomyces</taxon>
    </lineage>
</organism>
<dbReference type="Proteomes" id="UP000054350">
    <property type="component" value="Unassembled WGS sequence"/>
</dbReference>
<sequence>MTARTNDDGVACMASSSATSTLAKSSIDDATAERRSKTLRRRSSLFVDNPPTWTRLLALFVTMSLCVGVVVYMYYGAMMSGHVGDNYGPHPSFRPLRGDFGKAVRTASFRHGVASGDPLARSVILWTKITPDVETDLLTPLSIKWEVSVHPAFDVVIKSGTVAVSSSTDWTVKVDVSGLQPLTSYYYRFVVAGSMSPIGKTRTLPEPGADVDEVTFAVVSGANMQKGYFHVYRRVAERTDVDVVLALGNLLHEKGPKDANGPLASDRVPSPRHDLVQLDDYRCRYAQYASDADMMHLRAAHAMVSLWDDHEFSGRAFSGGARAHHPLLHGDWSARKYAAARAWHEYTATRAANKVEKGLYEIYRTFQIGQLVDLVLMDTRIEGREQPGAPGAKLVTDRQLQWVSTKLRKSKAHWRVLANQVMVAPVVDVLFKQAGAAAHAWVGYPATRDAVLATAARRPNTVMLSGDYQGSVASEIAMGNRTAAIEFAGPPVTARTPALRSMARNKAGIELVRHVNHGAKWIDLARHGYILVKVTKQRIRAEYWYVEDVVKKEGGAESLGAVLEVESGSSELKLVYPSVPPWSDLVAVDGDDPTTA</sequence>
<evidence type="ECO:0000259" key="2">
    <source>
        <dbReference type="Pfam" id="PF09423"/>
    </source>
</evidence>
<dbReference type="InterPro" id="IPR032093">
    <property type="entry name" value="PhoD_N"/>
</dbReference>